<feature type="chain" id="PRO_5042869461" description="BPTI/Kunitz inhibitor domain-containing protein" evidence="1">
    <location>
        <begin position="26"/>
        <end position="113"/>
    </location>
</feature>
<keyword evidence="4" id="KW-1185">Reference proteome</keyword>
<keyword evidence="1" id="KW-0732">Signal</keyword>
<evidence type="ECO:0000259" key="2">
    <source>
        <dbReference type="PROSITE" id="PS50279"/>
    </source>
</evidence>
<organism evidence="3 4">
    <name type="scientific">Littorina saxatilis</name>
    <dbReference type="NCBI Taxonomy" id="31220"/>
    <lineage>
        <taxon>Eukaryota</taxon>
        <taxon>Metazoa</taxon>
        <taxon>Spiralia</taxon>
        <taxon>Lophotrochozoa</taxon>
        <taxon>Mollusca</taxon>
        <taxon>Gastropoda</taxon>
        <taxon>Caenogastropoda</taxon>
        <taxon>Littorinimorpha</taxon>
        <taxon>Littorinoidea</taxon>
        <taxon>Littorinidae</taxon>
        <taxon>Littorina</taxon>
    </lineage>
</organism>
<reference evidence="3 4" key="1">
    <citation type="submission" date="2024-02" db="EMBL/GenBank/DDBJ databases">
        <title>Chromosome-scale genome assembly of the rough periwinkle Littorina saxatilis.</title>
        <authorList>
            <person name="De Jode A."/>
            <person name="Faria R."/>
            <person name="Formenti G."/>
            <person name="Sims Y."/>
            <person name="Smith T.P."/>
            <person name="Tracey A."/>
            <person name="Wood J.M.D."/>
            <person name="Zagrodzka Z.B."/>
            <person name="Johannesson K."/>
            <person name="Butlin R.K."/>
            <person name="Leder E.H."/>
        </authorList>
    </citation>
    <scope>NUCLEOTIDE SEQUENCE [LARGE SCALE GENOMIC DNA]</scope>
    <source>
        <strain evidence="3">Snail1</strain>
        <tissue evidence="3">Muscle</tissue>
    </source>
</reference>
<dbReference type="PROSITE" id="PS50279">
    <property type="entry name" value="BPTI_KUNITZ_2"/>
    <property type="match status" value="1"/>
</dbReference>
<evidence type="ECO:0000313" key="3">
    <source>
        <dbReference type="EMBL" id="KAK7093028.1"/>
    </source>
</evidence>
<dbReference type="AlphaFoldDB" id="A0AAN9ATK9"/>
<accession>A0AAN9ATK9</accession>
<dbReference type="InterPro" id="IPR002223">
    <property type="entry name" value="Kunitz_BPTI"/>
</dbReference>
<protein>
    <recommendedName>
        <fullName evidence="2">BPTI/Kunitz inhibitor domain-containing protein</fullName>
    </recommendedName>
</protein>
<feature type="domain" description="BPTI/Kunitz inhibitor" evidence="2">
    <location>
        <begin position="58"/>
        <end position="107"/>
    </location>
</feature>
<evidence type="ECO:0000256" key="1">
    <source>
        <dbReference type="SAM" id="SignalP"/>
    </source>
</evidence>
<evidence type="ECO:0000313" key="4">
    <source>
        <dbReference type="Proteomes" id="UP001374579"/>
    </source>
</evidence>
<gene>
    <name evidence="3" type="ORF">V1264_008687</name>
</gene>
<feature type="signal peptide" evidence="1">
    <location>
        <begin position="1"/>
        <end position="25"/>
    </location>
</feature>
<sequence length="113" mass="12762">MAKLQMIVTAVFLISVILVDFGAQARHCSPPCASDERCVATHGSDSQGHHNTCIARRCLLRSRRGRCFNFTKFHFDRASMTCHRVRVGRCYGGGNIFSSRENCELSCFGIYRR</sequence>
<dbReference type="Pfam" id="PF00014">
    <property type="entry name" value="Kunitz_BPTI"/>
    <property type="match status" value="1"/>
</dbReference>
<dbReference type="SUPFAM" id="SSF57362">
    <property type="entry name" value="BPTI-like"/>
    <property type="match status" value="1"/>
</dbReference>
<dbReference type="EMBL" id="JBAMIC010000021">
    <property type="protein sequence ID" value="KAK7093028.1"/>
    <property type="molecule type" value="Genomic_DNA"/>
</dbReference>
<comment type="caution">
    <text evidence="3">The sequence shown here is derived from an EMBL/GenBank/DDBJ whole genome shotgun (WGS) entry which is preliminary data.</text>
</comment>
<dbReference type="SMART" id="SM00131">
    <property type="entry name" value="KU"/>
    <property type="match status" value="1"/>
</dbReference>
<dbReference type="Proteomes" id="UP001374579">
    <property type="component" value="Unassembled WGS sequence"/>
</dbReference>
<dbReference type="Gene3D" id="4.10.410.10">
    <property type="entry name" value="Pancreatic trypsin inhibitor Kunitz domain"/>
    <property type="match status" value="1"/>
</dbReference>
<name>A0AAN9ATK9_9CAEN</name>
<dbReference type="InterPro" id="IPR036880">
    <property type="entry name" value="Kunitz_BPTI_sf"/>
</dbReference>
<proteinExistence type="predicted"/>
<dbReference type="GO" id="GO:0004867">
    <property type="term" value="F:serine-type endopeptidase inhibitor activity"/>
    <property type="evidence" value="ECO:0007669"/>
    <property type="project" value="InterPro"/>
</dbReference>